<protein>
    <recommendedName>
        <fullName evidence="3">Pentatricopeptide repeat-containing protein</fullName>
    </recommendedName>
</protein>
<reference evidence="1" key="4">
    <citation type="submission" date="2019-03" db="UniProtKB">
        <authorList>
            <consortium name="EnsemblPlants"/>
        </authorList>
    </citation>
    <scope>IDENTIFICATION</scope>
</reference>
<sequence length="74" mass="8402">MVEENVEPINATLVSVSVLWACAQLGCLDLGRWIYDNYIISGKVELAVNLGNAFIEMYAKGGDLDYLMRWEREM</sequence>
<dbReference type="AlphaFoldDB" id="A0A453IQW0"/>
<evidence type="ECO:0000313" key="2">
    <source>
        <dbReference type="Proteomes" id="UP000015105"/>
    </source>
</evidence>
<organism evidence="1 2">
    <name type="scientific">Aegilops tauschii subsp. strangulata</name>
    <name type="common">Goatgrass</name>
    <dbReference type="NCBI Taxonomy" id="200361"/>
    <lineage>
        <taxon>Eukaryota</taxon>
        <taxon>Viridiplantae</taxon>
        <taxon>Streptophyta</taxon>
        <taxon>Embryophyta</taxon>
        <taxon>Tracheophyta</taxon>
        <taxon>Spermatophyta</taxon>
        <taxon>Magnoliopsida</taxon>
        <taxon>Liliopsida</taxon>
        <taxon>Poales</taxon>
        <taxon>Poaceae</taxon>
        <taxon>BOP clade</taxon>
        <taxon>Pooideae</taxon>
        <taxon>Triticodae</taxon>
        <taxon>Triticeae</taxon>
        <taxon>Triticinae</taxon>
        <taxon>Aegilops</taxon>
    </lineage>
</organism>
<dbReference type="Proteomes" id="UP000015105">
    <property type="component" value="Chromosome 4D"/>
</dbReference>
<reference evidence="2" key="1">
    <citation type="journal article" date="2014" name="Science">
        <title>Ancient hybridizations among the ancestral genomes of bread wheat.</title>
        <authorList>
            <consortium name="International Wheat Genome Sequencing Consortium,"/>
            <person name="Marcussen T."/>
            <person name="Sandve S.R."/>
            <person name="Heier L."/>
            <person name="Spannagl M."/>
            <person name="Pfeifer M."/>
            <person name="Jakobsen K.S."/>
            <person name="Wulff B.B."/>
            <person name="Steuernagel B."/>
            <person name="Mayer K.F."/>
            <person name="Olsen O.A."/>
        </authorList>
    </citation>
    <scope>NUCLEOTIDE SEQUENCE [LARGE SCALE GENOMIC DNA]</scope>
    <source>
        <strain evidence="2">cv. AL8/78</strain>
    </source>
</reference>
<dbReference type="STRING" id="200361.A0A453IQW0"/>
<accession>A0A453IQW0</accession>
<dbReference type="Gramene" id="AET4Gv20646200.2">
    <property type="protein sequence ID" value="AET4Gv20646200.2"/>
    <property type="gene ID" value="AET4Gv20646200"/>
</dbReference>
<name>A0A453IQW0_AEGTS</name>
<proteinExistence type="predicted"/>
<reference evidence="2" key="2">
    <citation type="journal article" date="2017" name="Nat. Plants">
        <title>The Aegilops tauschii genome reveals multiple impacts of transposons.</title>
        <authorList>
            <person name="Zhao G."/>
            <person name="Zou C."/>
            <person name="Li K."/>
            <person name="Wang K."/>
            <person name="Li T."/>
            <person name="Gao L."/>
            <person name="Zhang X."/>
            <person name="Wang H."/>
            <person name="Yang Z."/>
            <person name="Liu X."/>
            <person name="Jiang W."/>
            <person name="Mao L."/>
            <person name="Kong X."/>
            <person name="Jiao Y."/>
            <person name="Jia J."/>
        </authorList>
    </citation>
    <scope>NUCLEOTIDE SEQUENCE [LARGE SCALE GENOMIC DNA]</scope>
    <source>
        <strain evidence="2">cv. AL8/78</strain>
    </source>
</reference>
<dbReference type="EnsemblPlants" id="AET4Gv20646200.2">
    <property type="protein sequence ID" value="AET4Gv20646200.2"/>
    <property type="gene ID" value="AET4Gv20646200"/>
</dbReference>
<keyword evidence="2" id="KW-1185">Reference proteome</keyword>
<evidence type="ECO:0008006" key="3">
    <source>
        <dbReference type="Google" id="ProtNLM"/>
    </source>
</evidence>
<reference evidence="1" key="3">
    <citation type="journal article" date="2017" name="Nature">
        <title>Genome sequence of the progenitor of the wheat D genome Aegilops tauschii.</title>
        <authorList>
            <person name="Luo M.C."/>
            <person name="Gu Y.Q."/>
            <person name="Puiu D."/>
            <person name="Wang H."/>
            <person name="Twardziok S.O."/>
            <person name="Deal K.R."/>
            <person name="Huo N."/>
            <person name="Zhu T."/>
            <person name="Wang L."/>
            <person name="Wang Y."/>
            <person name="McGuire P.E."/>
            <person name="Liu S."/>
            <person name="Long H."/>
            <person name="Ramasamy R.K."/>
            <person name="Rodriguez J.C."/>
            <person name="Van S.L."/>
            <person name="Yuan L."/>
            <person name="Wang Z."/>
            <person name="Xia Z."/>
            <person name="Xiao L."/>
            <person name="Anderson O.D."/>
            <person name="Ouyang S."/>
            <person name="Liang Y."/>
            <person name="Zimin A.V."/>
            <person name="Pertea G."/>
            <person name="Qi P."/>
            <person name="Bennetzen J.L."/>
            <person name="Dai X."/>
            <person name="Dawson M.W."/>
            <person name="Muller H.G."/>
            <person name="Kugler K."/>
            <person name="Rivarola-Duarte L."/>
            <person name="Spannagl M."/>
            <person name="Mayer K.F.X."/>
            <person name="Lu F.H."/>
            <person name="Bevan M.W."/>
            <person name="Leroy P."/>
            <person name="Li P."/>
            <person name="You F.M."/>
            <person name="Sun Q."/>
            <person name="Liu Z."/>
            <person name="Lyons E."/>
            <person name="Wicker T."/>
            <person name="Salzberg S.L."/>
            <person name="Devos K.M."/>
            <person name="Dvorak J."/>
        </authorList>
    </citation>
    <scope>NUCLEOTIDE SEQUENCE [LARGE SCALE GENOMIC DNA]</scope>
    <source>
        <strain evidence="1">cv. AL8/78</strain>
    </source>
</reference>
<evidence type="ECO:0000313" key="1">
    <source>
        <dbReference type="EnsemblPlants" id="AET4Gv20646200.2"/>
    </source>
</evidence>
<reference evidence="1" key="5">
    <citation type="journal article" date="2021" name="G3 (Bethesda)">
        <title>Aegilops tauschii genome assembly Aet v5.0 features greater sequence contiguity and improved annotation.</title>
        <authorList>
            <person name="Wang L."/>
            <person name="Zhu T."/>
            <person name="Rodriguez J.C."/>
            <person name="Deal K.R."/>
            <person name="Dubcovsky J."/>
            <person name="McGuire P.E."/>
            <person name="Lux T."/>
            <person name="Spannagl M."/>
            <person name="Mayer K.F.X."/>
            <person name="Baldrich P."/>
            <person name="Meyers B.C."/>
            <person name="Huo N."/>
            <person name="Gu Y.Q."/>
            <person name="Zhou H."/>
            <person name="Devos K.M."/>
            <person name="Bennetzen J.L."/>
            <person name="Unver T."/>
            <person name="Budak H."/>
            <person name="Gulick P.J."/>
            <person name="Galiba G."/>
            <person name="Kalapos B."/>
            <person name="Nelson D.R."/>
            <person name="Li P."/>
            <person name="You F.M."/>
            <person name="Luo M.C."/>
            <person name="Dvorak J."/>
        </authorList>
    </citation>
    <scope>NUCLEOTIDE SEQUENCE [LARGE SCALE GENOMIC DNA]</scope>
    <source>
        <strain evidence="1">cv. AL8/78</strain>
    </source>
</reference>